<name>A0ABR7GPU0_9FIRM</name>
<organism evidence="2 3">
    <name type="scientific">Agathobaculum hominis</name>
    <dbReference type="NCBI Taxonomy" id="2763014"/>
    <lineage>
        <taxon>Bacteria</taxon>
        <taxon>Bacillati</taxon>
        <taxon>Bacillota</taxon>
        <taxon>Clostridia</taxon>
        <taxon>Eubacteriales</taxon>
        <taxon>Butyricicoccaceae</taxon>
        <taxon>Agathobaculum</taxon>
    </lineage>
</organism>
<dbReference type="EMBL" id="JACOPK010000009">
    <property type="protein sequence ID" value="MBC5696331.1"/>
    <property type="molecule type" value="Genomic_DNA"/>
</dbReference>
<evidence type="ECO:0000313" key="3">
    <source>
        <dbReference type="Proteomes" id="UP000641741"/>
    </source>
</evidence>
<feature type="compositionally biased region" description="Polar residues" evidence="1">
    <location>
        <begin position="31"/>
        <end position="43"/>
    </location>
</feature>
<keyword evidence="3" id="KW-1185">Reference proteome</keyword>
<feature type="region of interest" description="Disordered" evidence="1">
    <location>
        <begin position="1"/>
        <end position="20"/>
    </location>
</feature>
<reference evidence="2 3" key="1">
    <citation type="submission" date="2020-08" db="EMBL/GenBank/DDBJ databases">
        <title>Genome public.</title>
        <authorList>
            <person name="Liu C."/>
            <person name="Sun Q."/>
        </authorList>
    </citation>
    <scope>NUCLEOTIDE SEQUENCE [LARGE SCALE GENOMIC DNA]</scope>
    <source>
        <strain evidence="2 3">M2</strain>
    </source>
</reference>
<feature type="region of interest" description="Disordered" evidence="1">
    <location>
        <begin position="27"/>
        <end position="50"/>
    </location>
</feature>
<dbReference type="RefSeq" id="WP_186970435.1">
    <property type="nucleotide sequence ID" value="NZ_JACOPK010000009.1"/>
</dbReference>
<dbReference type="Proteomes" id="UP000641741">
    <property type="component" value="Unassembled WGS sequence"/>
</dbReference>
<comment type="caution">
    <text evidence="2">The sequence shown here is derived from an EMBL/GenBank/DDBJ whole genome shotgun (WGS) entry which is preliminary data.</text>
</comment>
<sequence length="77" mass="8364">MKNKKSLRPNVKGESMLPRYHLDLRAAAPRASQQSGIEDQTAGSAPAARKWLLSAPDKDLHRMSSLYGTADGKLVSS</sequence>
<proteinExistence type="predicted"/>
<protein>
    <submittedName>
        <fullName evidence="2">Uncharacterized protein</fullName>
    </submittedName>
</protein>
<accession>A0ABR7GPU0</accession>
<evidence type="ECO:0000256" key="1">
    <source>
        <dbReference type="SAM" id="MobiDB-lite"/>
    </source>
</evidence>
<evidence type="ECO:0000313" key="2">
    <source>
        <dbReference type="EMBL" id="MBC5696331.1"/>
    </source>
</evidence>
<gene>
    <name evidence="2" type="ORF">H8S02_10300</name>
</gene>